<dbReference type="Proteomes" id="UP001266305">
    <property type="component" value="Unassembled WGS sequence"/>
</dbReference>
<accession>A0ABQ9UJ78</accession>
<comment type="caution">
    <text evidence="1">The sequence shown here is derived from an EMBL/GenBank/DDBJ whole genome shotgun (WGS) entry which is preliminary data.</text>
</comment>
<keyword evidence="2" id="KW-1185">Reference proteome</keyword>
<evidence type="ECO:0000313" key="2">
    <source>
        <dbReference type="Proteomes" id="UP001266305"/>
    </source>
</evidence>
<protein>
    <submittedName>
        <fullName evidence="1">Uncharacterized protein</fullName>
    </submittedName>
</protein>
<evidence type="ECO:0000313" key="1">
    <source>
        <dbReference type="EMBL" id="KAK2097121.1"/>
    </source>
</evidence>
<dbReference type="EMBL" id="JASSZA010000012">
    <property type="protein sequence ID" value="KAK2097121.1"/>
    <property type="molecule type" value="Genomic_DNA"/>
</dbReference>
<gene>
    <name evidence="1" type="ORF">P7K49_026155</name>
</gene>
<organism evidence="1 2">
    <name type="scientific">Saguinus oedipus</name>
    <name type="common">Cotton-top tamarin</name>
    <name type="synonym">Oedipomidas oedipus</name>
    <dbReference type="NCBI Taxonomy" id="9490"/>
    <lineage>
        <taxon>Eukaryota</taxon>
        <taxon>Metazoa</taxon>
        <taxon>Chordata</taxon>
        <taxon>Craniata</taxon>
        <taxon>Vertebrata</taxon>
        <taxon>Euteleostomi</taxon>
        <taxon>Mammalia</taxon>
        <taxon>Eutheria</taxon>
        <taxon>Euarchontoglires</taxon>
        <taxon>Primates</taxon>
        <taxon>Haplorrhini</taxon>
        <taxon>Platyrrhini</taxon>
        <taxon>Cebidae</taxon>
        <taxon>Callitrichinae</taxon>
        <taxon>Saguinus</taxon>
    </lineage>
</organism>
<reference evidence="1 2" key="1">
    <citation type="submission" date="2023-05" db="EMBL/GenBank/DDBJ databases">
        <title>B98-5 Cell Line De Novo Hybrid Assembly: An Optical Mapping Approach.</title>
        <authorList>
            <person name="Kananen K."/>
            <person name="Auerbach J.A."/>
            <person name="Kautto E."/>
            <person name="Blachly J.S."/>
        </authorList>
    </citation>
    <scope>NUCLEOTIDE SEQUENCE [LARGE SCALE GENOMIC DNA]</scope>
    <source>
        <strain evidence="1">B95-8</strain>
        <tissue evidence="1">Cell line</tissue>
    </source>
</reference>
<proteinExistence type="predicted"/>
<name>A0ABQ9UJ78_SAGOE</name>
<sequence length="150" mass="16217">GGGYEQELAKPIPALKAVLQRDSLVLWKAEQEHAGFSRAILSLPAAVLQAEALAALILSDLKPSPPDVVTRNLQCFLSAPWSVPKSSPPDVVTRNLQCFLSAPWSVPKSSPPDVVTRNLQCFLSAPWSVPKSSLCFLSTTCFCQKLDFAP</sequence>
<feature type="non-terminal residue" evidence="1">
    <location>
        <position position="1"/>
    </location>
</feature>